<reference evidence="2" key="1">
    <citation type="journal article" date="2020" name="Stud. Mycol.">
        <title>101 Dothideomycetes genomes: a test case for predicting lifestyles and emergence of pathogens.</title>
        <authorList>
            <person name="Haridas S."/>
            <person name="Albert R."/>
            <person name="Binder M."/>
            <person name="Bloem J."/>
            <person name="Labutti K."/>
            <person name="Salamov A."/>
            <person name="Andreopoulos B."/>
            <person name="Baker S."/>
            <person name="Barry K."/>
            <person name="Bills G."/>
            <person name="Bluhm B."/>
            <person name="Cannon C."/>
            <person name="Castanera R."/>
            <person name="Culley D."/>
            <person name="Daum C."/>
            <person name="Ezra D."/>
            <person name="Gonzalez J."/>
            <person name="Henrissat B."/>
            <person name="Kuo A."/>
            <person name="Liang C."/>
            <person name="Lipzen A."/>
            <person name="Lutzoni F."/>
            <person name="Magnuson J."/>
            <person name="Mondo S."/>
            <person name="Nolan M."/>
            <person name="Ohm R."/>
            <person name="Pangilinan J."/>
            <person name="Park H.-J."/>
            <person name="Ramirez L."/>
            <person name="Alfaro M."/>
            <person name="Sun H."/>
            <person name="Tritt A."/>
            <person name="Yoshinaga Y."/>
            <person name="Zwiers L.-H."/>
            <person name="Turgeon B."/>
            <person name="Goodwin S."/>
            <person name="Spatafora J."/>
            <person name="Crous P."/>
            <person name="Grigoriev I."/>
        </authorList>
    </citation>
    <scope>NUCLEOTIDE SEQUENCE</scope>
    <source>
        <strain evidence="2">CBS 260.36</strain>
    </source>
</reference>
<organism evidence="2 3">
    <name type="scientific">Myriangium duriaei CBS 260.36</name>
    <dbReference type="NCBI Taxonomy" id="1168546"/>
    <lineage>
        <taxon>Eukaryota</taxon>
        <taxon>Fungi</taxon>
        <taxon>Dikarya</taxon>
        <taxon>Ascomycota</taxon>
        <taxon>Pezizomycotina</taxon>
        <taxon>Dothideomycetes</taxon>
        <taxon>Dothideomycetidae</taxon>
        <taxon>Myriangiales</taxon>
        <taxon>Myriangiaceae</taxon>
        <taxon>Myriangium</taxon>
    </lineage>
</organism>
<feature type="compositionally biased region" description="Acidic residues" evidence="1">
    <location>
        <begin position="19"/>
        <end position="33"/>
    </location>
</feature>
<feature type="compositionally biased region" description="Basic and acidic residues" evidence="1">
    <location>
        <begin position="34"/>
        <end position="43"/>
    </location>
</feature>
<feature type="region of interest" description="Disordered" evidence="1">
    <location>
        <begin position="63"/>
        <end position="128"/>
    </location>
</feature>
<protein>
    <submittedName>
        <fullName evidence="2">Uncharacterized protein</fullName>
    </submittedName>
</protein>
<feature type="region of interest" description="Disordered" evidence="1">
    <location>
        <begin position="1"/>
        <end position="43"/>
    </location>
</feature>
<evidence type="ECO:0000313" key="3">
    <source>
        <dbReference type="Proteomes" id="UP000799439"/>
    </source>
</evidence>
<dbReference type="AlphaFoldDB" id="A0A9P4J3Q9"/>
<accession>A0A9P4J3Q9</accession>
<keyword evidence="3" id="KW-1185">Reference proteome</keyword>
<gene>
    <name evidence="2" type="ORF">K461DRAFT_292874</name>
</gene>
<name>A0A9P4J3Q9_9PEZI</name>
<dbReference type="Proteomes" id="UP000799439">
    <property type="component" value="Unassembled WGS sequence"/>
</dbReference>
<evidence type="ECO:0000256" key="1">
    <source>
        <dbReference type="SAM" id="MobiDB-lite"/>
    </source>
</evidence>
<dbReference type="EMBL" id="ML996084">
    <property type="protein sequence ID" value="KAF2154209.1"/>
    <property type="molecule type" value="Genomic_DNA"/>
</dbReference>
<sequence>MILSSPKSPEEQCQAVEWMDSESDESDESDDSDHDNAARRRLDPAMLEGLAPFRVSQCEEVEAPVVEESEKTGAQEGVANESGRETQVGEASIDELEEGEAHESEVSDDELEEGEIREGYQRRIVSYA</sequence>
<proteinExistence type="predicted"/>
<comment type="caution">
    <text evidence="2">The sequence shown here is derived from an EMBL/GenBank/DDBJ whole genome shotgun (WGS) entry which is preliminary data.</text>
</comment>
<evidence type="ECO:0000313" key="2">
    <source>
        <dbReference type="EMBL" id="KAF2154209.1"/>
    </source>
</evidence>